<dbReference type="OrthoDB" id="7552220at2"/>
<reference evidence="3 4" key="1">
    <citation type="submission" date="2018-07" db="EMBL/GenBank/DDBJ databases">
        <title>Halomonas montanilacus sp. nov., isolated from Lake Pengyan on Tibetan Plateau.</title>
        <authorList>
            <person name="Lu H."/>
            <person name="Xing P."/>
            <person name="Wu Q."/>
        </authorList>
    </citation>
    <scope>NUCLEOTIDE SEQUENCE [LARGE SCALE GENOMIC DNA]</scope>
    <source>
        <strain evidence="3 4">PYC7W</strain>
    </source>
</reference>
<name>A0A368U4E8_9GAMM</name>
<dbReference type="RefSeq" id="WP_114477354.1">
    <property type="nucleotide sequence ID" value="NZ_QPII01000001.1"/>
</dbReference>
<gene>
    <name evidence="3" type="ORF">DU505_02225</name>
</gene>
<dbReference type="EMBL" id="QPII01000001">
    <property type="protein sequence ID" value="RCV91905.1"/>
    <property type="molecule type" value="Genomic_DNA"/>
</dbReference>
<dbReference type="Gene3D" id="2.60.120.200">
    <property type="match status" value="1"/>
</dbReference>
<feature type="compositionally biased region" description="Basic and acidic residues" evidence="1">
    <location>
        <begin position="1"/>
        <end position="11"/>
    </location>
</feature>
<dbReference type="PANTHER" id="PTHR40124">
    <property type="match status" value="1"/>
</dbReference>
<organism evidence="3 4">
    <name type="scientific">Billgrantia montanilacus</name>
    <dbReference type="NCBI Taxonomy" id="2282305"/>
    <lineage>
        <taxon>Bacteria</taxon>
        <taxon>Pseudomonadati</taxon>
        <taxon>Pseudomonadota</taxon>
        <taxon>Gammaproteobacteria</taxon>
        <taxon>Oceanospirillales</taxon>
        <taxon>Halomonadaceae</taxon>
        <taxon>Billgrantia</taxon>
    </lineage>
</organism>
<feature type="region of interest" description="Disordered" evidence="1">
    <location>
        <begin position="1"/>
        <end position="21"/>
    </location>
</feature>
<dbReference type="PANTHER" id="PTHR40124:SF1">
    <property type="entry name" value="DISAGGREGATASE RELATED REPEAT PROTEIN"/>
    <property type="match status" value="1"/>
</dbReference>
<evidence type="ECO:0000259" key="2">
    <source>
        <dbReference type="Pfam" id="PF21294"/>
    </source>
</evidence>
<evidence type="ECO:0000256" key="1">
    <source>
        <dbReference type="SAM" id="MobiDB-lite"/>
    </source>
</evidence>
<dbReference type="InterPro" id="IPR048958">
    <property type="entry name" value="Polysacc_lyase_14"/>
</dbReference>
<dbReference type="AlphaFoldDB" id="A0A368U4E8"/>
<dbReference type="Pfam" id="PF21294">
    <property type="entry name" value="Polysacc_lyase_14"/>
    <property type="match status" value="1"/>
</dbReference>
<proteinExistence type="predicted"/>
<comment type="caution">
    <text evidence="3">The sequence shown here is derived from an EMBL/GenBank/DDBJ whole genome shotgun (WGS) entry which is preliminary data.</text>
</comment>
<dbReference type="Proteomes" id="UP000252405">
    <property type="component" value="Unassembled WGS sequence"/>
</dbReference>
<keyword evidence="4" id="KW-1185">Reference proteome</keyword>
<sequence length="328" mass="36086">MQLIESHRENTDGLAGCRPDGRYPRASTLVKRIAEALARGALDRRKLWLTLGLATSVGVAATEASAGNRDTSTSLTPCSKRYSLAASPRPLRHQETAKASIRDDFGSERDWGTENNVKLLTIHATGLGETGFRVLYPEGSSSPSDADQDGVARGGMGFYTREAALEDDDRACLHYRVRFEPEFDFVKGGKLPGLYGAEAPSGGDEVDGENGFSMRLMWREEGQGELYPYIMDHEGESMGRGAWTFPKGRWISVEQEVILNTPGKDDGIARVWIDGRPTLERKGLAYRTTEDVAIDGLMFSTFFGGTGEGWRTPRDQTVDFAAFRIYAP</sequence>
<evidence type="ECO:0000313" key="3">
    <source>
        <dbReference type="EMBL" id="RCV91905.1"/>
    </source>
</evidence>
<accession>A0A368U4E8</accession>
<protein>
    <recommendedName>
        <fullName evidence="2">Polysaccharide lyase 14 domain-containing protein</fullName>
    </recommendedName>
</protein>
<feature type="domain" description="Polysaccharide lyase 14" evidence="2">
    <location>
        <begin position="130"/>
        <end position="323"/>
    </location>
</feature>
<evidence type="ECO:0000313" key="4">
    <source>
        <dbReference type="Proteomes" id="UP000252405"/>
    </source>
</evidence>